<dbReference type="InterPro" id="IPR039672">
    <property type="entry name" value="MFS_2"/>
</dbReference>
<feature type="transmembrane region" description="Helical" evidence="2">
    <location>
        <begin position="376"/>
        <end position="396"/>
    </location>
</feature>
<evidence type="ECO:0000313" key="4">
    <source>
        <dbReference type="Proteomes" id="UP001595840"/>
    </source>
</evidence>
<keyword evidence="2" id="KW-1133">Transmembrane helix</keyword>
<dbReference type="Pfam" id="PF13347">
    <property type="entry name" value="MFS_2"/>
    <property type="match status" value="1"/>
</dbReference>
<dbReference type="PANTHER" id="PTHR11328:SF24">
    <property type="entry name" value="MAJOR FACILITATOR SUPERFAMILY (MFS) PROFILE DOMAIN-CONTAINING PROTEIN"/>
    <property type="match status" value="1"/>
</dbReference>
<dbReference type="SUPFAM" id="SSF103473">
    <property type="entry name" value="MFS general substrate transporter"/>
    <property type="match status" value="1"/>
</dbReference>
<evidence type="ECO:0000313" key="3">
    <source>
        <dbReference type="EMBL" id="MFC4363955.1"/>
    </source>
</evidence>
<dbReference type="RefSeq" id="WP_290263018.1">
    <property type="nucleotide sequence ID" value="NZ_JAUFQG010000004.1"/>
</dbReference>
<dbReference type="InterPro" id="IPR036259">
    <property type="entry name" value="MFS_trans_sf"/>
</dbReference>
<feature type="transmembrane region" description="Helical" evidence="2">
    <location>
        <begin position="114"/>
        <end position="135"/>
    </location>
</feature>
<reference evidence="4" key="1">
    <citation type="journal article" date="2019" name="Int. J. Syst. Evol. Microbiol.">
        <title>The Global Catalogue of Microorganisms (GCM) 10K type strain sequencing project: providing services to taxonomists for standard genome sequencing and annotation.</title>
        <authorList>
            <consortium name="The Broad Institute Genomics Platform"/>
            <consortium name="The Broad Institute Genome Sequencing Center for Infectious Disease"/>
            <person name="Wu L."/>
            <person name="Ma J."/>
        </authorList>
    </citation>
    <scope>NUCLEOTIDE SEQUENCE [LARGE SCALE GENOMIC DNA]</scope>
    <source>
        <strain evidence="4">CECT 8570</strain>
    </source>
</reference>
<dbReference type="PANTHER" id="PTHR11328">
    <property type="entry name" value="MAJOR FACILITATOR SUPERFAMILY DOMAIN-CONTAINING PROTEIN"/>
    <property type="match status" value="1"/>
</dbReference>
<keyword evidence="4" id="KW-1185">Reference proteome</keyword>
<comment type="similarity">
    <text evidence="1">Belongs to the sodium:galactoside symporter (TC 2.A.2) family.</text>
</comment>
<feature type="transmembrane region" description="Helical" evidence="2">
    <location>
        <begin position="416"/>
        <end position="440"/>
    </location>
</feature>
<organism evidence="3 4">
    <name type="scientific">Simiduia curdlanivorans</name>
    <dbReference type="NCBI Taxonomy" id="1492769"/>
    <lineage>
        <taxon>Bacteria</taxon>
        <taxon>Pseudomonadati</taxon>
        <taxon>Pseudomonadota</taxon>
        <taxon>Gammaproteobacteria</taxon>
        <taxon>Cellvibrionales</taxon>
        <taxon>Cellvibrionaceae</taxon>
        <taxon>Simiduia</taxon>
    </lineage>
</organism>
<name>A0ABV8V9T2_9GAMM</name>
<feature type="transmembrane region" description="Helical" evidence="2">
    <location>
        <begin position="236"/>
        <end position="258"/>
    </location>
</feature>
<sequence>MGQSSIPVLKLKEKIIFGTGDIFIGGSQVIMAFFYLRFLTDVVQISPALAGTVVLLSKIWDAISDPLMGVITDNTRTRWGRRKPYFLLTFVGVITSFCLLWYPVDFDSVTQKFIYVLLTYLYFSTVATVALVPYSSMSSEISTDYQERNNVNGIRLFFSQVASLLGAVLPLAIVNYFDDPTVGWLSMAAIFSVFFAVPYLFMFFFTYERVPVTDTKSQFDIATFIRPFKVKAFRSLIFIYFTAYLSMDVMAAVFQYYMYYYLDRKSETDLVIGTMLVAQIIMIPAVVMLANRYGKSTVYKFSIIIWLLGTLPMAFYQPDWPAMSIYVISAIIGFGVVGCVVMPWSIFPDVTDVGELEFGYRVAGSFSGVMTFMRKFSGAIGIFTVGIILQISGYIPPVRGMVDGKYIEAFQAQPESVILALQIIVLMLPLLLLIPAFIVAHRFPLDMHTHERLRKHLEFKRGEVEYNNLSDAELAEMRKLLV</sequence>
<dbReference type="Proteomes" id="UP001595840">
    <property type="component" value="Unassembled WGS sequence"/>
</dbReference>
<feature type="transmembrane region" description="Helical" evidence="2">
    <location>
        <begin position="183"/>
        <end position="207"/>
    </location>
</feature>
<feature type="transmembrane region" description="Helical" evidence="2">
    <location>
        <begin position="156"/>
        <end position="177"/>
    </location>
</feature>
<accession>A0ABV8V9T2</accession>
<gene>
    <name evidence="3" type="ORF">ACFOX3_16680</name>
</gene>
<keyword evidence="2" id="KW-0812">Transmembrane</keyword>
<dbReference type="EMBL" id="JBHSCX010000021">
    <property type="protein sequence ID" value="MFC4363955.1"/>
    <property type="molecule type" value="Genomic_DNA"/>
</dbReference>
<proteinExistence type="inferred from homology"/>
<feature type="transmembrane region" description="Helical" evidence="2">
    <location>
        <begin position="84"/>
        <end position="102"/>
    </location>
</feature>
<feature type="transmembrane region" description="Helical" evidence="2">
    <location>
        <begin position="15"/>
        <end position="36"/>
    </location>
</feature>
<evidence type="ECO:0000256" key="1">
    <source>
        <dbReference type="ARBA" id="ARBA00009617"/>
    </source>
</evidence>
<keyword evidence="2" id="KW-0472">Membrane</keyword>
<dbReference type="Gene3D" id="1.20.1250.20">
    <property type="entry name" value="MFS general substrate transporter like domains"/>
    <property type="match status" value="2"/>
</dbReference>
<protein>
    <submittedName>
        <fullName evidence="3">MFS transporter</fullName>
    </submittedName>
</protein>
<feature type="transmembrane region" description="Helical" evidence="2">
    <location>
        <begin position="323"/>
        <end position="347"/>
    </location>
</feature>
<comment type="caution">
    <text evidence="3">The sequence shown here is derived from an EMBL/GenBank/DDBJ whole genome shotgun (WGS) entry which is preliminary data.</text>
</comment>
<dbReference type="CDD" id="cd17332">
    <property type="entry name" value="MFS_MelB_like"/>
    <property type="match status" value="1"/>
</dbReference>
<feature type="transmembrane region" description="Helical" evidence="2">
    <location>
        <begin position="270"/>
        <end position="290"/>
    </location>
</feature>
<evidence type="ECO:0000256" key="2">
    <source>
        <dbReference type="SAM" id="Phobius"/>
    </source>
</evidence>
<feature type="transmembrane region" description="Helical" evidence="2">
    <location>
        <begin position="297"/>
        <end position="317"/>
    </location>
</feature>